<comment type="caution">
    <text evidence="1">The sequence shown here is derived from an EMBL/GenBank/DDBJ whole genome shotgun (WGS) entry which is preliminary data.</text>
</comment>
<dbReference type="EMBL" id="JAKIHW010000004">
    <property type="protein sequence ID" value="MDE9617519.1"/>
    <property type="molecule type" value="Genomic_DNA"/>
</dbReference>
<name>A0A9X4JHZ5_9ENTR</name>
<dbReference type="Proteomes" id="UP001147005">
    <property type="component" value="Unassembled WGS sequence"/>
</dbReference>
<evidence type="ECO:0000313" key="2">
    <source>
        <dbReference type="Proteomes" id="UP001147005"/>
    </source>
</evidence>
<dbReference type="AlphaFoldDB" id="A0A9X4JHZ5"/>
<accession>A0A9X4JHZ5</accession>
<reference evidence="1" key="1">
    <citation type="submission" date="2022-01" db="EMBL/GenBank/DDBJ databases">
        <title>Genetic Characterization of Carbapenem-resistant Citrobacter spp. from China: a multicenter study.</title>
        <authorList>
            <person name="Ye L."/>
        </authorList>
    </citation>
    <scope>NUCLEOTIDE SEQUENCE</scope>
    <source>
        <strain evidence="1">IR5432</strain>
    </source>
</reference>
<protein>
    <submittedName>
        <fullName evidence="1">Cytoplasmic protein</fullName>
    </submittedName>
</protein>
<evidence type="ECO:0000313" key="1">
    <source>
        <dbReference type="EMBL" id="MDE9617519.1"/>
    </source>
</evidence>
<gene>
    <name evidence="1" type="ORF">L2111_05390</name>
</gene>
<sequence length="420" mass="47673">MFSRINVDVCKTPDCKNLGVFNSPDYLAQGKNILCRECGFFFPIISERSLNLFRQSVNQSWKGLVKGCPTCGSSSLKKYGFSAQGEPRVYCLQCHKTFISPVRHKGDPRLEDLARLILEGASLVDIRTALSVDSTGLNRVLLKLSRKANQAEREFVIPKFDLVMSTRAFRIKFNGSDNSLYVLVTVEENSGRVIAVSTNYSTQPVEGEYQYASYYEERLPPGTLAHLVQRKELMTMRRNTLFDVDYGPATLYRNDTGMLVKPVLPAYRHFELVKTLTDERSLNVQHYIDHECFILGGCMMANLQHVQQGRCHISFVKERGDRPAQRDIPYRMFQSGGIRNNVWRTYSTQGYAIAACSLTGNKKTGMLRHATLAGATEFITYINSHPFLTQLNHMSPGNVVSTLDYLRYAFNARHIEQHDC</sequence>
<proteinExistence type="predicted"/>
<organism evidence="1 2">
    <name type="scientific">Citrobacter portucalensis</name>
    <dbReference type="NCBI Taxonomy" id="1639133"/>
    <lineage>
        <taxon>Bacteria</taxon>
        <taxon>Pseudomonadati</taxon>
        <taxon>Pseudomonadota</taxon>
        <taxon>Gammaproteobacteria</taxon>
        <taxon>Enterobacterales</taxon>
        <taxon>Enterobacteriaceae</taxon>
        <taxon>Citrobacter</taxon>
        <taxon>Citrobacter freundii complex</taxon>
    </lineage>
</organism>
<dbReference type="RefSeq" id="WP_275397304.1">
    <property type="nucleotide sequence ID" value="NZ_JAKIHW010000004.1"/>
</dbReference>